<comment type="subcellular location">
    <subcellularLocation>
        <location evidence="1">Cytoplasm</location>
    </subcellularLocation>
</comment>
<dbReference type="InterPro" id="IPR045168">
    <property type="entry name" value="YTH_prot"/>
</dbReference>
<evidence type="ECO:0000313" key="8">
    <source>
        <dbReference type="EMBL" id="OTG35519.1"/>
    </source>
</evidence>
<dbReference type="Pfam" id="PF04146">
    <property type="entry name" value="YTH"/>
    <property type="match status" value="1"/>
</dbReference>
<dbReference type="AlphaFoldDB" id="A0A251VJQ5"/>
<evidence type="ECO:0000256" key="1">
    <source>
        <dbReference type="ARBA" id="ARBA00004496"/>
    </source>
</evidence>
<evidence type="ECO:0000256" key="5">
    <source>
        <dbReference type="SAM" id="MobiDB-lite"/>
    </source>
</evidence>
<evidence type="ECO:0000259" key="6">
    <source>
        <dbReference type="PROSITE" id="PS50882"/>
    </source>
</evidence>
<dbReference type="InterPro" id="IPR007275">
    <property type="entry name" value="YTH_domain"/>
</dbReference>
<evidence type="ECO:0000256" key="3">
    <source>
        <dbReference type="ARBA" id="ARBA00022884"/>
    </source>
</evidence>
<protein>
    <recommendedName>
        <fullName evidence="4">YTH domain-containing family protein</fullName>
    </recommendedName>
</protein>
<keyword evidence="9" id="KW-1185">Reference proteome</keyword>
<organism evidence="8 9">
    <name type="scientific">Helianthus annuus</name>
    <name type="common">Common sunflower</name>
    <dbReference type="NCBI Taxonomy" id="4232"/>
    <lineage>
        <taxon>Eukaryota</taxon>
        <taxon>Viridiplantae</taxon>
        <taxon>Streptophyta</taxon>
        <taxon>Embryophyta</taxon>
        <taxon>Tracheophyta</taxon>
        <taxon>Spermatophyta</taxon>
        <taxon>Magnoliopsida</taxon>
        <taxon>eudicotyledons</taxon>
        <taxon>Gunneridae</taxon>
        <taxon>Pentapetalae</taxon>
        <taxon>asterids</taxon>
        <taxon>campanulids</taxon>
        <taxon>Asterales</taxon>
        <taxon>Asteraceae</taxon>
        <taxon>Asteroideae</taxon>
        <taxon>Heliantheae alliance</taxon>
        <taxon>Heliantheae</taxon>
        <taxon>Helianthus</taxon>
    </lineage>
</organism>
<evidence type="ECO:0000256" key="2">
    <source>
        <dbReference type="ARBA" id="ARBA00022490"/>
    </source>
</evidence>
<dbReference type="InParanoid" id="A0A251VJQ5"/>
<keyword evidence="3 4" id="KW-0694">RNA-binding</keyword>
<feature type="compositionally biased region" description="Polar residues" evidence="5">
    <location>
        <begin position="40"/>
        <end position="55"/>
    </location>
</feature>
<dbReference type="Proteomes" id="UP000215914">
    <property type="component" value="Chromosome 2"/>
</dbReference>
<keyword evidence="2" id="KW-0963">Cytoplasm</keyword>
<dbReference type="OrthoDB" id="306690at2759"/>
<accession>A0A251VJQ5</accession>
<dbReference type="STRING" id="4232.A0A251VJQ5"/>
<dbReference type="EMBL" id="CM007891">
    <property type="protein sequence ID" value="OTG35519.1"/>
    <property type="molecule type" value="Genomic_DNA"/>
</dbReference>
<dbReference type="EMBL" id="MNCJ02000317">
    <property type="protein sequence ID" value="KAF5820023.1"/>
    <property type="molecule type" value="Genomic_DNA"/>
</dbReference>
<evidence type="ECO:0000256" key="4">
    <source>
        <dbReference type="RuleBase" id="RU369095"/>
    </source>
</evidence>
<feature type="compositionally biased region" description="Polar residues" evidence="5">
    <location>
        <begin position="192"/>
        <end position="204"/>
    </location>
</feature>
<sequence length="632" mass="69948">MAAVAPPADQATDLLKNLSLDSQSKTLEVSEPVKKPSVESADNGNGQSQPVNRSLTPVIPDVMDPTVAYFPNGYASSAYYYGGYDGAANGWEDYSRYVTPDGVDASHGVYGDNGSIMYPGYGYAPYGPYSPAGSPVPTSTHDGQLYGAQQYQYPSPYFQPMTQLTVPPKSDIAKATPTGQPPLTVDNAKNGIPSSTVKGNTGPTSVRPAAYQNPVFNPSRGTQTGFQDPRVYSSVPWLDSPDYANGQLRNNNSSVPLTNVNGFSSKNQNVRPHSHLASSKPMSGTNTASGYMNRMYPNKLYGQYGGAYGSGLGFGASPYWSPNGNSWLSFNNSYKPRGRGNGFFNYGNENSDGLNELNRGPRARVVKNQKDPIRVTVTIKGQDGNLLNTDVEKDKTCMAPDRDQYNLQEFPETYTDAKFFIIKSYSEDDVHKSIKYNVWSSTQNGNKKLDAAYQEAQQKPEKCPVFLFFSVNTSGQFVGVAEMVGPVDFNKSLEYWQQDKWVGYFPVKWHIVKDVPNSLLKHIILEYNENKPVTNSRDTQEVKLEQGLQVIKIFKDHSSKQCILDDFEFYEERQKRIQEKKAKQQFQKQAWEEKASMVEKNKAEIIATDLVKEEVKPTENGSVVENGGTVGC</sequence>
<feature type="region of interest" description="Disordered" evidence="5">
    <location>
        <begin position="172"/>
        <end position="211"/>
    </location>
</feature>
<proteinExistence type="inferred from homology"/>
<reference evidence="8" key="2">
    <citation type="submission" date="2017-02" db="EMBL/GenBank/DDBJ databases">
        <title>Sunflower complete genome.</title>
        <authorList>
            <person name="Langlade N."/>
            <person name="Munos S."/>
        </authorList>
    </citation>
    <scope>NUCLEOTIDE SEQUENCE [LARGE SCALE GENOMIC DNA]</scope>
    <source>
        <tissue evidence="8">Leaves</tissue>
    </source>
</reference>
<dbReference type="GO" id="GO:0005737">
    <property type="term" value="C:cytoplasm"/>
    <property type="evidence" value="ECO:0000318"/>
    <property type="project" value="GO_Central"/>
</dbReference>
<evidence type="ECO:0000313" key="9">
    <source>
        <dbReference type="Proteomes" id="UP000215914"/>
    </source>
</evidence>
<reference evidence="7" key="3">
    <citation type="submission" date="2020-06" db="EMBL/GenBank/DDBJ databases">
        <title>Helianthus annuus Genome sequencing and assembly Release 2.</title>
        <authorList>
            <person name="Gouzy J."/>
            <person name="Langlade N."/>
            <person name="Munos S."/>
        </authorList>
    </citation>
    <scope>NUCLEOTIDE SEQUENCE</scope>
    <source>
        <tissue evidence="7">Leaves</tissue>
    </source>
</reference>
<feature type="region of interest" description="Disordered" evidence="5">
    <location>
        <begin position="264"/>
        <end position="285"/>
    </location>
</feature>
<dbReference type="PROSITE" id="PS50882">
    <property type="entry name" value="YTH"/>
    <property type="match status" value="1"/>
</dbReference>
<dbReference type="GO" id="GO:0061157">
    <property type="term" value="P:mRNA destabilization"/>
    <property type="evidence" value="ECO:0000318"/>
    <property type="project" value="GO_Central"/>
</dbReference>
<name>A0A251VJQ5_HELAN</name>
<evidence type="ECO:0000313" key="7">
    <source>
        <dbReference type="EMBL" id="KAF5820023.1"/>
    </source>
</evidence>
<feature type="region of interest" description="Disordered" evidence="5">
    <location>
        <begin position="14"/>
        <end position="57"/>
    </location>
</feature>
<dbReference type="FunFam" id="3.10.590.10:FF:000001">
    <property type="entry name" value="YTH domain family 1, isoform CRA_a"/>
    <property type="match status" value="1"/>
</dbReference>
<gene>
    <name evidence="8" type="ORF">HannXRQ_Chr02g0057641</name>
    <name evidence="7" type="ORF">HanXRQr2_Chr02g0084191</name>
</gene>
<dbReference type="GO" id="GO:0003729">
    <property type="term" value="F:mRNA binding"/>
    <property type="evidence" value="ECO:0000318"/>
    <property type="project" value="GO_Central"/>
</dbReference>
<dbReference type="OMA" id="FMDPNMF"/>
<dbReference type="SMR" id="A0A251VJQ5"/>
<dbReference type="GO" id="GO:1990247">
    <property type="term" value="F:N6-methyladenosine-containing RNA reader activity"/>
    <property type="evidence" value="ECO:0007669"/>
    <property type="project" value="UniProtKB-UniRule"/>
</dbReference>
<feature type="domain" description="YTH" evidence="6">
    <location>
        <begin position="417"/>
        <end position="554"/>
    </location>
</feature>
<dbReference type="FunCoup" id="A0A251VJQ5">
    <property type="interactions" value="3382"/>
</dbReference>
<dbReference type="Gene3D" id="3.10.590.10">
    <property type="entry name" value="ph1033 like domains"/>
    <property type="match status" value="1"/>
</dbReference>
<dbReference type="Gramene" id="mRNA:HanXRQr2_Chr02g0084191">
    <property type="protein sequence ID" value="mRNA:HanXRQr2_Chr02g0084191"/>
    <property type="gene ID" value="HanXRQr2_Chr02g0084191"/>
</dbReference>
<dbReference type="PANTHER" id="PTHR12357:SF99">
    <property type="entry name" value="YTH DOMAIN-CONTAINING PROTEIN ECT2-RELATED"/>
    <property type="match status" value="1"/>
</dbReference>
<dbReference type="CDD" id="cd21134">
    <property type="entry name" value="YTH"/>
    <property type="match status" value="1"/>
</dbReference>
<comment type="similarity">
    <text evidence="4">Belongs to the YTHDF family.</text>
</comment>
<dbReference type="PANTHER" id="PTHR12357">
    <property type="entry name" value="YTH YT521-B HOMOLOGY DOMAIN-CONTAINING"/>
    <property type="match status" value="1"/>
</dbReference>
<reference evidence="7 9" key="1">
    <citation type="journal article" date="2017" name="Nature">
        <title>The sunflower genome provides insights into oil metabolism, flowering and Asterid evolution.</title>
        <authorList>
            <person name="Badouin H."/>
            <person name="Gouzy J."/>
            <person name="Grassa C.J."/>
            <person name="Murat F."/>
            <person name="Staton S.E."/>
            <person name="Cottret L."/>
            <person name="Lelandais-Briere C."/>
            <person name="Owens G.L."/>
            <person name="Carrere S."/>
            <person name="Mayjonade B."/>
            <person name="Legrand L."/>
            <person name="Gill N."/>
            <person name="Kane N.C."/>
            <person name="Bowers J.E."/>
            <person name="Hubner S."/>
            <person name="Bellec A."/>
            <person name="Berard A."/>
            <person name="Berges H."/>
            <person name="Blanchet N."/>
            <person name="Boniface M.C."/>
            <person name="Brunel D."/>
            <person name="Catrice O."/>
            <person name="Chaidir N."/>
            <person name="Claudel C."/>
            <person name="Donnadieu C."/>
            <person name="Faraut T."/>
            <person name="Fievet G."/>
            <person name="Helmstetter N."/>
            <person name="King M."/>
            <person name="Knapp S.J."/>
            <person name="Lai Z."/>
            <person name="Le Paslier M.C."/>
            <person name="Lippi Y."/>
            <person name="Lorenzon L."/>
            <person name="Mandel J.R."/>
            <person name="Marage G."/>
            <person name="Marchand G."/>
            <person name="Marquand E."/>
            <person name="Bret-Mestries E."/>
            <person name="Morien E."/>
            <person name="Nambeesan S."/>
            <person name="Nguyen T."/>
            <person name="Pegot-Espagnet P."/>
            <person name="Pouilly N."/>
            <person name="Raftis F."/>
            <person name="Sallet E."/>
            <person name="Schiex T."/>
            <person name="Thomas J."/>
            <person name="Vandecasteele C."/>
            <person name="Vares D."/>
            <person name="Vear F."/>
            <person name="Vautrin S."/>
            <person name="Crespi M."/>
            <person name="Mangin B."/>
            <person name="Burke J.M."/>
            <person name="Salse J."/>
            <person name="Munos S."/>
            <person name="Vincourt P."/>
            <person name="Rieseberg L.H."/>
            <person name="Langlade N.B."/>
        </authorList>
    </citation>
    <scope>NUCLEOTIDE SEQUENCE [LARGE SCALE GENOMIC DNA]</scope>
    <source>
        <strain evidence="9">cv. SF193</strain>
        <tissue evidence="7">Leaves</tissue>
    </source>
</reference>
<comment type="function">
    <text evidence="4">Specifically recognizes and binds N6-methyladenosine (m6A)-containing RNAs, and regulates mRNA stability. M6A is a modification present at internal sites of mRNAs and some non-coding RNAs and plays a role in mRNA stability and processing.</text>
</comment>